<reference evidence="1 2" key="1">
    <citation type="submission" date="2022-01" db="EMBL/GenBank/DDBJ databases">
        <title>A high-quality chromosome-level genome assembly of rohu carp, Labeo rohita.</title>
        <authorList>
            <person name="Arick M.A. II"/>
            <person name="Hsu C.-Y."/>
            <person name="Magbanua Z."/>
            <person name="Pechanova O."/>
            <person name="Grover C."/>
            <person name="Miller E."/>
            <person name="Thrash A."/>
            <person name="Ezzel L."/>
            <person name="Alam S."/>
            <person name="Benzie J."/>
            <person name="Hamilton M."/>
            <person name="Karsi A."/>
            <person name="Lawrence M.L."/>
            <person name="Peterson D.G."/>
        </authorList>
    </citation>
    <scope>NUCLEOTIDE SEQUENCE [LARGE SCALE GENOMIC DNA]</scope>
    <source>
        <strain evidence="2">BAU-BD-2019</strain>
        <tissue evidence="1">Blood</tissue>
    </source>
</reference>
<protein>
    <recommendedName>
        <fullName evidence="3">LINE-1 type transposase domain-containing 1</fullName>
    </recommendedName>
</protein>
<sequence length="116" mass="13639">MQQIVFKGQRINIFPDLPPAVVRRRTLFKRARELLKNKPGIKYGLQYPAKLRVSHNGKEFHFTDPDKALIREEWEREMGTGISEEIWQSGLEDIDKHRSTLDYVSFNLSANQRMPI</sequence>
<evidence type="ECO:0000313" key="1">
    <source>
        <dbReference type="EMBL" id="KAI2645387.1"/>
    </source>
</evidence>
<keyword evidence="2" id="KW-1185">Reference proteome</keyword>
<name>A0ABQ8L613_LABRO</name>
<accession>A0ABQ8L613</accession>
<dbReference type="Proteomes" id="UP000830375">
    <property type="component" value="Unassembled WGS sequence"/>
</dbReference>
<organism evidence="1 2">
    <name type="scientific">Labeo rohita</name>
    <name type="common">Indian major carp</name>
    <name type="synonym">Cyprinus rohita</name>
    <dbReference type="NCBI Taxonomy" id="84645"/>
    <lineage>
        <taxon>Eukaryota</taxon>
        <taxon>Metazoa</taxon>
        <taxon>Chordata</taxon>
        <taxon>Craniata</taxon>
        <taxon>Vertebrata</taxon>
        <taxon>Euteleostomi</taxon>
        <taxon>Actinopterygii</taxon>
        <taxon>Neopterygii</taxon>
        <taxon>Teleostei</taxon>
        <taxon>Ostariophysi</taxon>
        <taxon>Cypriniformes</taxon>
        <taxon>Cyprinidae</taxon>
        <taxon>Labeoninae</taxon>
        <taxon>Labeonini</taxon>
        <taxon>Labeo</taxon>
    </lineage>
</organism>
<gene>
    <name evidence="1" type="ORF">H4Q32_029464</name>
</gene>
<dbReference type="EMBL" id="JACTAM010002266">
    <property type="protein sequence ID" value="KAI2645387.1"/>
    <property type="molecule type" value="Genomic_DNA"/>
</dbReference>
<comment type="caution">
    <text evidence="1">The sequence shown here is derived from an EMBL/GenBank/DDBJ whole genome shotgun (WGS) entry which is preliminary data.</text>
</comment>
<evidence type="ECO:0008006" key="3">
    <source>
        <dbReference type="Google" id="ProtNLM"/>
    </source>
</evidence>
<dbReference type="Gene3D" id="3.30.250.20">
    <property type="entry name" value="L1 transposable element, C-terminal domain"/>
    <property type="match status" value="1"/>
</dbReference>
<evidence type="ECO:0000313" key="2">
    <source>
        <dbReference type="Proteomes" id="UP000830375"/>
    </source>
</evidence>
<proteinExistence type="predicted"/>
<dbReference type="InterPro" id="IPR042566">
    <property type="entry name" value="L1_C"/>
</dbReference>